<proteinExistence type="predicted"/>
<keyword evidence="3" id="KW-1185">Reference proteome</keyword>
<gene>
    <name evidence="2" type="ORF">I4641_11755</name>
</gene>
<evidence type="ECO:0000313" key="3">
    <source>
        <dbReference type="Proteomes" id="UP000729733"/>
    </source>
</evidence>
<dbReference type="Proteomes" id="UP000729733">
    <property type="component" value="Unassembled WGS sequence"/>
</dbReference>
<name>A0A964BSG1_9CYAN</name>
<dbReference type="RefSeq" id="WP_229640718.1">
    <property type="nucleotide sequence ID" value="NZ_JADWDC010000026.1"/>
</dbReference>
<evidence type="ECO:0000313" key="2">
    <source>
        <dbReference type="EMBL" id="MCC0177653.1"/>
    </source>
</evidence>
<sequence length="681" mass="78450">MHYTKPRLQSFQFDRVKKVLKYSFLTGFIASITIYFASSWGVNVISSYINPAYYTEIPFGYHSHWIQPWRAYMETIPAQKFIDGIGVVFNINLEKTNVNPDLVAEMVARHGVRQARVEINWNYINYDDETKIDNTQEITPKLLALQKHNIRPLILLNANQGAPCPMKTFRKTLSRNADVGDLEIRLDNIDGIVPNYSGLSHVLDKPWAAEILITQVNGNWITLSKPIPEFINVGTPIDIATLKYRPFADPESADYRKTIAGWQKYVATVTQFVTETLGTTNSKDKGFDLEIWNELSFASNFLYINEYYEEEIYKYKKNDIWQSIVVDTVKYIERHPQDFSGVEVSNGFSNTTPWPASSQMPSRIKAINKHPYRSRVEFPEQEYQGSQALDALGNETNFTPTYSIWFPEYFATFLQTETILRDMSPFPVEFGGATHGRNARVVDGKVLPTTIWMTEVNIHPEEDDSNVDQTKALVLKAKAAMRYFCFYLNKGTERVYLYNVLGDSDNRGYGVVQANFTQYATQGSENYPQSDQKYVSPTLLTTSRIVEQMKDDLDPNLIDLKELEVVSIKEKHNNYQFKGDGSMKHPNLYNREVFTFLPYQVNANKFVIPYYVMTRDIAEDLIAENYTVSIRGFDSKELKVKIYDPFQDEYLSDVSTKQKGDLAVMNLETKDYPRLLIVETK</sequence>
<dbReference type="AlphaFoldDB" id="A0A964BSG1"/>
<feature type="transmembrane region" description="Helical" evidence="1">
    <location>
        <begin position="20"/>
        <end position="42"/>
    </location>
</feature>
<keyword evidence="1" id="KW-0812">Transmembrane</keyword>
<reference evidence="2" key="1">
    <citation type="journal article" date="2021" name="Antonie Van Leeuwenhoek">
        <title>Draft genome and description of Waterburya agarophytonicola gen. nov. sp. nov. (Pleurocapsales, Cyanobacteria): a seaweed symbiont.</title>
        <authorList>
            <person name="Bonthond G."/>
            <person name="Shalygin S."/>
            <person name="Bayer T."/>
            <person name="Weinberger F."/>
        </authorList>
    </citation>
    <scope>NUCLEOTIDE SEQUENCE</scope>
    <source>
        <strain evidence="2">KI4</strain>
    </source>
</reference>
<keyword evidence="1" id="KW-1133">Transmembrane helix</keyword>
<protein>
    <submittedName>
        <fullName evidence="2">Uncharacterized protein</fullName>
    </submittedName>
</protein>
<organism evidence="2 3">
    <name type="scientific">Waterburya agarophytonicola KI4</name>
    <dbReference type="NCBI Taxonomy" id="2874699"/>
    <lineage>
        <taxon>Bacteria</taxon>
        <taxon>Bacillati</taxon>
        <taxon>Cyanobacteriota</taxon>
        <taxon>Cyanophyceae</taxon>
        <taxon>Pleurocapsales</taxon>
        <taxon>Hyellaceae</taxon>
        <taxon>Waterburya</taxon>
        <taxon>Waterburya agarophytonicola</taxon>
    </lineage>
</organism>
<accession>A0A964BSG1</accession>
<comment type="caution">
    <text evidence="2">The sequence shown here is derived from an EMBL/GenBank/DDBJ whole genome shotgun (WGS) entry which is preliminary data.</text>
</comment>
<dbReference type="EMBL" id="JADWDC010000026">
    <property type="protein sequence ID" value="MCC0177653.1"/>
    <property type="molecule type" value="Genomic_DNA"/>
</dbReference>
<keyword evidence="1" id="KW-0472">Membrane</keyword>
<evidence type="ECO:0000256" key="1">
    <source>
        <dbReference type="SAM" id="Phobius"/>
    </source>
</evidence>